<gene>
    <name evidence="3" type="ORF">NS506_01046</name>
    <name evidence="4" type="ORF">NSK11_contig00011-0069</name>
</gene>
<keyword evidence="2" id="KW-1133">Transmembrane helix</keyword>
<feature type="transmembrane region" description="Helical" evidence="2">
    <location>
        <begin position="47"/>
        <end position="70"/>
    </location>
</feature>
<feature type="transmembrane region" description="Helical" evidence="2">
    <location>
        <begin position="90"/>
        <end position="109"/>
    </location>
</feature>
<keyword evidence="2" id="KW-0812">Transmembrane</keyword>
<sequence length="472" mass="46906">MDGSIAGVSAVRRLPVVKDLTLVTAGAMTANVAGYLLQLLASRWLGVGGYSSFASLLAVQMLCAVPALALQNVVAREVVRGAPVAAARGLTLRCAGLVTAAALVLVPVVAAVLKVGFAAAAGALCSAPMLVLLAGEQGILQGRSRFRELATVLGGAAIIRITPAVILLACGAGAAPALWAGAAGAALAAAAARRIAATAPSTHPSYTTAAAAEQVSTEAGLPGPAAGPIGAGGPSPAVAEQLSTGPRARMTVDRTRTERADGWGLGVGAVFRAVQVQAALTALSAADLLVSRIVLDENDAGRYALGAIAAKIAFWLPQAVGVVLYPRMAQPQHSARAMRSALAVLVGIGAVTVLGAAVAAPLAPLFAGKDYAPIEGLLWLFALEGALLAVLQAVLLSAIAADRTAPAAITWLGLGVGVAVMLTRAHSVLSLIVIATATAAVTTLVITGLALRAARDGAENRSPVPDLGANGT</sequence>
<dbReference type="EMBL" id="BBYQ01000011">
    <property type="protein sequence ID" value="GAP26932.1"/>
    <property type="molecule type" value="Genomic_DNA"/>
</dbReference>
<evidence type="ECO:0000313" key="6">
    <source>
        <dbReference type="Proteomes" id="UP000180166"/>
    </source>
</evidence>
<reference evidence="3 6" key="3">
    <citation type="submission" date="2016-10" db="EMBL/GenBank/DDBJ databases">
        <title>Genome sequence of Nocardia seriolae strain EM150506, isolated from Anguila japonica.</title>
        <authorList>
            <person name="Han H.-J."/>
        </authorList>
    </citation>
    <scope>NUCLEOTIDE SEQUENCE [LARGE SCALE GENOMIC DNA]</scope>
    <source>
        <strain evidence="3 6">EM150506</strain>
    </source>
</reference>
<feature type="transmembrane region" description="Helical" evidence="2">
    <location>
        <begin position="337"/>
        <end position="358"/>
    </location>
</feature>
<dbReference type="Proteomes" id="UP000180166">
    <property type="component" value="Chromosome"/>
</dbReference>
<dbReference type="AlphaFoldDB" id="A0ABC9YNA9"/>
<evidence type="ECO:0000256" key="2">
    <source>
        <dbReference type="SAM" id="Phobius"/>
    </source>
</evidence>
<protein>
    <recommendedName>
        <fullName evidence="7">Polysaccharide biosynthesis protein</fullName>
    </recommendedName>
</protein>
<reference evidence="5" key="1">
    <citation type="submission" date="2015-07" db="EMBL/GenBank/DDBJ databases">
        <title>Nocardia seriolae U-1 whole genome shotgun sequence.</title>
        <authorList>
            <person name="Imajoh M."/>
            <person name="Fukumoto Y."/>
            <person name="Sukeda M."/>
            <person name="Yamane J."/>
            <person name="Yamasaki K."/>
            <person name="Shimizu M."/>
            <person name="Ohnishi K."/>
            <person name="Oshima S."/>
        </authorList>
    </citation>
    <scope>NUCLEOTIDE SEQUENCE [LARGE SCALE GENOMIC DNA]</scope>
    <source>
        <strain evidence="5">U-1</strain>
    </source>
</reference>
<feature type="transmembrane region" description="Helical" evidence="2">
    <location>
        <begin position="378"/>
        <end position="398"/>
    </location>
</feature>
<dbReference type="EMBL" id="CP017839">
    <property type="protein sequence ID" value="APA95120.1"/>
    <property type="molecule type" value="Genomic_DNA"/>
</dbReference>
<evidence type="ECO:0000256" key="1">
    <source>
        <dbReference type="SAM" id="MobiDB-lite"/>
    </source>
</evidence>
<keyword evidence="2" id="KW-0472">Membrane</keyword>
<organism evidence="4 5">
    <name type="scientific">Nocardia seriolae</name>
    <dbReference type="NCBI Taxonomy" id="37332"/>
    <lineage>
        <taxon>Bacteria</taxon>
        <taxon>Bacillati</taxon>
        <taxon>Actinomycetota</taxon>
        <taxon>Actinomycetes</taxon>
        <taxon>Mycobacteriales</taxon>
        <taxon>Nocardiaceae</taxon>
        <taxon>Nocardia</taxon>
    </lineage>
</organism>
<evidence type="ECO:0008006" key="7">
    <source>
        <dbReference type="Google" id="ProtNLM"/>
    </source>
</evidence>
<dbReference type="Proteomes" id="UP000037179">
    <property type="component" value="Unassembled WGS sequence"/>
</dbReference>
<dbReference type="KEGG" id="nsr:NS506_01046"/>
<accession>A0ABC9YNA9</accession>
<feature type="compositionally biased region" description="Low complexity" evidence="1">
    <location>
        <begin position="230"/>
        <end position="239"/>
    </location>
</feature>
<name>A0ABC9YNA9_9NOCA</name>
<evidence type="ECO:0000313" key="3">
    <source>
        <dbReference type="EMBL" id="APA95120.1"/>
    </source>
</evidence>
<feature type="transmembrane region" description="Helical" evidence="2">
    <location>
        <begin position="303"/>
        <end position="325"/>
    </location>
</feature>
<evidence type="ECO:0000313" key="5">
    <source>
        <dbReference type="Proteomes" id="UP000037179"/>
    </source>
</evidence>
<feature type="region of interest" description="Disordered" evidence="1">
    <location>
        <begin position="230"/>
        <end position="254"/>
    </location>
</feature>
<keyword evidence="5" id="KW-1185">Reference proteome</keyword>
<proteinExistence type="predicted"/>
<reference evidence="4 5" key="2">
    <citation type="journal article" date="2016" name="Genome Announc.">
        <title>Draft Genome Sequence of Erythromycin- and Oxytetracycline-Sensitive Nocardia seriolae Strain U-1 (NBRC 110359).</title>
        <authorList>
            <person name="Imajoh M."/>
            <person name="Sukeda M."/>
            <person name="Shimizu M."/>
            <person name="Yamane J."/>
            <person name="Ohnishi K."/>
            <person name="Oshima S."/>
        </authorList>
    </citation>
    <scope>NUCLEOTIDE SEQUENCE [LARGE SCALE GENOMIC DNA]</scope>
    <source>
        <strain evidence="4 5">U-1</strain>
    </source>
</reference>
<feature type="transmembrane region" description="Helical" evidence="2">
    <location>
        <begin position="115"/>
        <end position="134"/>
    </location>
</feature>
<evidence type="ECO:0000313" key="4">
    <source>
        <dbReference type="EMBL" id="GAP26932.1"/>
    </source>
</evidence>
<feature type="transmembrane region" description="Helical" evidence="2">
    <location>
        <begin position="146"/>
        <end position="168"/>
    </location>
</feature>
<feature type="transmembrane region" description="Helical" evidence="2">
    <location>
        <begin position="405"/>
        <end position="422"/>
    </location>
</feature>
<feature type="transmembrane region" description="Helical" evidence="2">
    <location>
        <begin position="428"/>
        <end position="451"/>
    </location>
</feature>
<feature type="transmembrane region" description="Helical" evidence="2">
    <location>
        <begin position="20"/>
        <end position="41"/>
    </location>
</feature>